<proteinExistence type="predicted"/>
<protein>
    <submittedName>
        <fullName evidence="1">Zinc finger CCCH domain-containing protein</fullName>
    </submittedName>
</protein>
<sequence>MNSVPPMPDNRQVKSNAVSNQSADNIEEAIWRLKIHDNQEGGGVAQSSPYPDRPGEPDCLFFLRTGLCGYGSNCRFNHPAYAAQGAQYREELPERVGQPDCGYYLKTGTCKYGSTCKYHHPKDRNGAGPVSFNLLGLPMRQDEKSCPYYMRTGSCKFGVACKFHHPQPSSVGTGFPVTGSATFGSMGSSVLPSSGLPYAGSLPTWSLPRSPYLSGPRLQGSQSYMPVIVSPSQGLVPAPGWNTYMGNIGPVSPSSIAGSNLIYNSRNQSDLSTGGQVHMLATSSPNLPERPDQPDCRYYMNTGTCKYGADCKFHHPKERIAQSAASNVGPLGLPSRPGQAVCSNYSMYGICKFGPTCRFDHPYAGYPFNYGLSLPPLSILDSPLMTHQAVPTTHSSDTSPIMSAKIPDWVQNSDAESMKHQNTTTKNSDNSSEVDHSPTQSVQNSSDPSHNQSN</sequence>
<keyword evidence="2" id="KW-1185">Reference proteome</keyword>
<reference evidence="1 2" key="1">
    <citation type="journal article" date="2023" name="Science">
        <title>Complex scaffold remodeling in plant triterpene biosynthesis.</title>
        <authorList>
            <person name="De La Pena R."/>
            <person name="Hodgson H."/>
            <person name="Liu J.C."/>
            <person name="Stephenson M.J."/>
            <person name="Martin A.C."/>
            <person name="Owen C."/>
            <person name="Harkess A."/>
            <person name="Leebens-Mack J."/>
            <person name="Jimenez L.E."/>
            <person name="Osbourn A."/>
            <person name="Sattely E.S."/>
        </authorList>
    </citation>
    <scope>NUCLEOTIDE SEQUENCE [LARGE SCALE GENOMIC DNA]</scope>
    <source>
        <strain evidence="2">cv. JPN11</strain>
        <tissue evidence="1">Leaf</tissue>
    </source>
</reference>
<evidence type="ECO:0000313" key="1">
    <source>
        <dbReference type="EMBL" id="KAJ4730118.1"/>
    </source>
</evidence>
<comment type="caution">
    <text evidence="1">The sequence shown here is derived from an EMBL/GenBank/DDBJ whole genome shotgun (WGS) entry which is preliminary data.</text>
</comment>
<gene>
    <name evidence="1" type="ORF">OWV82_002791</name>
</gene>
<evidence type="ECO:0000313" key="2">
    <source>
        <dbReference type="Proteomes" id="UP001164539"/>
    </source>
</evidence>
<accession>A0ACC1Z468</accession>
<dbReference type="Proteomes" id="UP001164539">
    <property type="component" value="Chromosome 1"/>
</dbReference>
<name>A0ACC1Z468_MELAZ</name>
<organism evidence="1 2">
    <name type="scientific">Melia azedarach</name>
    <name type="common">Chinaberry tree</name>
    <dbReference type="NCBI Taxonomy" id="155640"/>
    <lineage>
        <taxon>Eukaryota</taxon>
        <taxon>Viridiplantae</taxon>
        <taxon>Streptophyta</taxon>
        <taxon>Embryophyta</taxon>
        <taxon>Tracheophyta</taxon>
        <taxon>Spermatophyta</taxon>
        <taxon>Magnoliopsida</taxon>
        <taxon>eudicotyledons</taxon>
        <taxon>Gunneridae</taxon>
        <taxon>Pentapetalae</taxon>
        <taxon>rosids</taxon>
        <taxon>malvids</taxon>
        <taxon>Sapindales</taxon>
        <taxon>Meliaceae</taxon>
        <taxon>Melia</taxon>
    </lineage>
</organism>
<dbReference type="EMBL" id="CM051394">
    <property type="protein sequence ID" value="KAJ4730118.1"/>
    <property type="molecule type" value="Genomic_DNA"/>
</dbReference>